<proteinExistence type="predicted"/>
<reference evidence="2 4" key="1">
    <citation type="journal article" date="2019" name="Sci. Rep.">
        <title>Orb-weaving spider Araneus ventricosus genome elucidates the spidroin gene catalogue.</title>
        <authorList>
            <person name="Kono N."/>
            <person name="Nakamura H."/>
            <person name="Ohtoshi R."/>
            <person name="Moran D.A.P."/>
            <person name="Shinohara A."/>
            <person name="Yoshida Y."/>
            <person name="Fujiwara M."/>
            <person name="Mori M."/>
            <person name="Tomita M."/>
            <person name="Arakawa K."/>
        </authorList>
    </citation>
    <scope>NUCLEOTIDE SEQUENCE [LARGE SCALE GENOMIC DNA]</scope>
</reference>
<accession>A0A4Y2NP37</accession>
<name>A0A4Y2NP37_ARAVE</name>
<comment type="caution">
    <text evidence="2">The sequence shown here is derived from an EMBL/GenBank/DDBJ whole genome shotgun (WGS) entry which is preliminary data.</text>
</comment>
<evidence type="ECO:0000313" key="3">
    <source>
        <dbReference type="EMBL" id="GBN39517.1"/>
    </source>
</evidence>
<evidence type="ECO:0000313" key="2">
    <source>
        <dbReference type="EMBL" id="GBN39496.1"/>
    </source>
</evidence>
<gene>
    <name evidence="3" type="ORF">AVEN_267398_1</name>
    <name evidence="2" type="ORF">AVEN_45720_1</name>
</gene>
<dbReference type="EMBL" id="BGPR01009356">
    <property type="protein sequence ID" value="GBN39496.1"/>
    <property type="molecule type" value="Genomic_DNA"/>
</dbReference>
<evidence type="ECO:0000256" key="1">
    <source>
        <dbReference type="SAM" id="SignalP"/>
    </source>
</evidence>
<dbReference type="AlphaFoldDB" id="A0A4Y2NP37"/>
<keyword evidence="1" id="KW-0732">Signal</keyword>
<keyword evidence="4" id="KW-1185">Reference proteome</keyword>
<organism evidence="2 4">
    <name type="scientific">Araneus ventricosus</name>
    <name type="common">Orbweaver spider</name>
    <name type="synonym">Epeira ventricosa</name>
    <dbReference type="NCBI Taxonomy" id="182803"/>
    <lineage>
        <taxon>Eukaryota</taxon>
        <taxon>Metazoa</taxon>
        <taxon>Ecdysozoa</taxon>
        <taxon>Arthropoda</taxon>
        <taxon>Chelicerata</taxon>
        <taxon>Arachnida</taxon>
        <taxon>Araneae</taxon>
        <taxon>Araneomorphae</taxon>
        <taxon>Entelegynae</taxon>
        <taxon>Araneoidea</taxon>
        <taxon>Araneidae</taxon>
        <taxon>Araneus</taxon>
    </lineage>
</organism>
<dbReference type="Proteomes" id="UP000499080">
    <property type="component" value="Unassembled WGS sequence"/>
</dbReference>
<dbReference type="EMBL" id="BGPR01009359">
    <property type="protein sequence ID" value="GBN39517.1"/>
    <property type="molecule type" value="Genomic_DNA"/>
</dbReference>
<feature type="chain" id="PRO_5036362124" evidence="1">
    <location>
        <begin position="20"/>
        <end position="90"/>
    </location>
</feature>
<sequence>MGVRPLLLLLCASLILVSQQSLRQFPPTAHTLVNHRSVQTNLIFADPNSAPVSAEFFFSSLSSQRINKTRVLKILLVLSEPVVIQQTRYN</sequence>
<feature type="signal peptide" evidence="1">
    <location>
        <begin position="1"/>
        <end position="19"/>
    </location>
</feature>
<protein>
    <submittedName>
        <fullName evidence="2">Uncharacterized protein</fullName>
    </submittedName>
</protein>
<evidence type="ECO:0000313" key="4">
    <source>
        <dbReference type="Proteomes" id="UP000499080"/>
    </source>
</evidence>